<gene>
    <name evidence="2" type="ORF">NYPRO_LOCUS23</name>
</gene>
<dbReference type="Proteomes" id="UP000645828">
    <property type="component" value="Unassembled WGS sequence"/>
</dbReference>
<dbReference type="AlphaFoldDB" id="A0A811XPL7"/>
<dbReference type="EMBL" id="CAJHUB010000474">
    <property type="protein sequence ID" value="CAD7666165.1"/>
    <property type="molecule type" value="Genomic_DNA"/>
</dbReference>
<comment type="caution">
    <text evidence="2">The sequence shown here is derived from an EMBL/GenBank/DDBJ whole genome shotgun (WGS) entry which is preliminary data.</text>
</comment>
<evidence type="ECO:0000256" key="1">
    <source>
        <dbReference type="SAM" id="MobiDB-lite"/>
    </source>
</evidence>
<evidence type="ECO:0000313" key="3">
    <source>
        <dbReference type="Proteomes" id="UP000645828"/>
    </source>
</evidence>
<reference evidence="2" key="1">
    <citation type="submission" date="2020-12" db="EMBL/GenBank/DDBJ databases">
        <authorList>
            <consortium name="Molecular Ecology Group"/>
        </authorList>
    </citation>
    <scope>NUCLEOTIDE SEQUENCE</scope>
    <source>
        <strain evidence="2">TBG_1078</strain>
    </source>
</reference>
<organism evidence="2 3">
    <name type="scientific">Nyctereutes procyonoides</name>
    <name type="common">Raccoon dog</name>
    <name type="synonym">Canis procyonoides</name>
    <dbReference type="NCBI Taxonomy" id="34880"/>
    <lineage>
        <taxon>Eukaryota</taxon>
        <taxon>Metazoa</taxon>
        <taxon>Chordata</taxon>
        <taxon>Craniata</taxon>
        <taxon>Vertebrata</taxon>
        <taxon>Euteleostomi</taxon>
        <taxon>Mammalia</taxon>
        <taxon>Eutheria</taxon>
        <taxon>Laurasiatheria</taxon>
        <taxon>Carnivora</taxon>
        <taxon>Caniformia</taxon>
        <taxon>Canidae</taxon>
        <taxon>Nyctereutes</taxon>
    </lineage>
</organism>
<feature type="region of interest" description="Disordered" evidence="1">
    <location>
        <begin position="65"/>
        <end position="95"/>
    </location>
</feature>
<accession>A0A811XPL7</accession>
<feature type="compositionally biased region" description="Polar residues" evidence="1">
    <location>
        <begin position="85"/>
        <end position="94"/>
    </location>
</feature>
<evidence type="ECO:0000313" key="2">
    <source>
        <dbReference type="EMBL" id="CAD7666165.1"/>
    </source>
</evidence>
<proteinExistence type="predicted"/>
<name>A0A811XPL7_NYCPR</name>
<keyword evidence="3" id="KW-1185">Reference proteome</keyword>
<sequence>MRNFLKPTPVFIHTKISHEIFNGKEALQIPLIDSIPYAQNTETTCSNVEEASSGFISYVKSSTCSMPRRPPLQVSSVPMDPGTPSRLSKPQSGPSHPLTLLPWQWITLDRVLGVIHCLQ</sequence>
<protein>
    <submittedName>
        <fullName evidence="2">(raccoon dog) hypothetical protein</fullName>
    </submittedName>
</protein>